<dbReference type="InterPro" id="IPR058240">
    <property type="entry name" value="rSAM_sf"/>
</dbReference>
<organism evidence="5 6">
    <name type="scientific">Mesorhizobium plurifarium</name>
    <dbReference type="NCBI Taxonomy" id="69974"/>
    <lineage>
        <taxon>Bacteria</taxon>
        <taxon>Pseudomonadati</taxon>
        <taxon>Pseudomonadota</taxon>
        <taxon>Alphaproteobacteria</taxon>
        <taxon>Hyphomicrobiales</taxon>
        <taxon>Phyllobacteriaceae</taxon>
        <taxon>Mesorhizobium</taxon>
    </lineage>
</organism>
<name>A0A090G7I2_MESPL</name>
<evidence type="ECO:0000313" key="6">
    <source>
        <dbReference type="Proteomes" id="UP000045285"/>
    </source>
</evidence>
<dbReference type="Gene3D" id="3.80.30.30">
    <property type="match status" value="1"/>
</dbReference>
<feature type="domain" description="Radical SAM core" evidence="4">
    <location>
        <begin position="32"/>
        <end position="182"/>
    </location>
</feature>
<keyword evidence="2" id="KW-0408">Iron</keyword>
<dbReference type="PANTHER" id="PTHR43432">
    <property type="entry name" value="SLR0285 PROTEIN"/>
    <property type="match status" value="1"/>
</dbReference>
<sequence>MTLNPDGVSVKGCSIIYAPAGQAGEYAPLATNPYRGCGHGCAYCYVPLVTKQPRPEFDAGAVPRADFIKRLMADCRKYNEAGITEQVMLSFTTDPYHTGDCSLTGHTLELLACYGLAFCTLTKGGTRALQHIQMFRPERDAFASTLTSLDERFSRKWERNAADPADRILALRKFHEAGIFTWISLEPTLDVDASLGIIDATYEFVDLYKVGRANYLKEITRTTDWNDYTQRVIEKLHRHGKRHYIKRDLQPYLPHGYPNPLRVAQNHGDR</sequence>
<dbReference type="InterPro" id="IPR007197">
    <property type="entry name" value="rSAM"/>
</dbReference>
<protein>
    <submittedName>
        <fullName evidence="5">Radical SAM domain-containing protein</fullName>
    </submittedName>
</protein>
<dbReference type="InterPro" id="IPR040086">
    <property type="entry name" value="MJ0683-like"/>
</dbReference>
<keyword evidence="6" id="KW-1185">Reference proteome</keyword>
<evidence type="ECO:0000256" key="3">
    <source>
        <dbReference type="ARBA" id="ARBA00023014"/>
    </source>
</evidence>
<dbReference type="GO" id="GO:0003824">
    <property type="term" value="F:catalytic activity"/>
    <property type="evidence" value="ECO:0007669"/>
    <property type="project" value="InterPro"/>
</dbReference>
<dbReference type="SFLD" id="SFLDG01084">
    <property type="entry name" value="Uncharacterised_Radical_SAM_Su"/>
    <property type="match status" value="1"/>
</dbReference>
<evidence type="ECO:0000313" key="5">
    <source>
        <dbReference type="EMBL" id="CDX26942.1"/>
    </source>
</evidence>
<dbReference type="PANTHER" id="PTHR43432:SF3">
    <property type="entry name" value="SLR0285 PROTEIN"/>
    <property type="match status" value="1"/>
</dbReference>
<keyword evidence="1" id="KW-0479">Metal-binding</keyword>
<proteinExistence type="predicted"/>
<evidence type="ECO:0000256" key="1">
    <source>
        <dbReference type="ARBA" id="ARBA00022723"/>
    </source>
</evidence>
<keyword evidence="3" id="KW-0411">Iron-sulfur</keyword>
<dbReference type="Pfam" id="PF04055">
    <property type="entry name" value="Radical_SAM"/>
    <property type="match status" value="1"/>
</dbReference>
<dbReference type="GO" id="GO:0051536">
    <property type="term" value="F:iron-sulfur cluster binding"/>
    <property type="evidence" value="ECO:0007669"/>
    <property type="project" value="UniProtKB-KW"/>
</dbReference>
<dbReference type="AlphaFoldDB" id="A0A090G7I2"/>
<dbReference type="EMBL" id="CCMZ01000056">
    <property type="protein sequence ID" value="CDX26942.1"/>
    <property type="molecule type" value="Genomic_DNA"/>
</dbReference>
<dbReference type="CDD" id="cd01335">
    <property type="entry name" value="Radical_SAM"/>
    <property type="match status" value="1"/>
</dbReference>
<evidence type="ECO:0000259" key="4">
    <source>
        <dbReference type="Pfam" id="PF04055"/>
    </source>
</evidence>
<dbReference type="SFLD" id="SFLDS00029">
    <property type="entry name" value="Radical_SAM"/>
    <property type="match status" value="1"/>
</dbReference>
<gene>
    <name evidence="5" type="ORF">MPL3356_60628</name>
</gene>
<evidence type="ECO:0000256" key="2">
    <source>
        <dbReference type="ARBA" id="ARBA00023004"/>
    </source>
</evidence>
<reference evidence="6" key="1">
    <citation type="submission" date="2014-08" db="EMBL/GenBank/DDBJ databases">
        <authorList>
            <person name="Moulin L."/>
        </authorList>
    </citation>
    <scope>NUCLEOTIDE SEQUENCE [LARGE SCALE GENOMIC DNA]</scope>
</reference>
<dbReference type="SUPFAM" id="SSF102114">
    <property type="entry name" value="Radical SAM enzymes"/>
    <property type="match status" value="1"/>
</dbReference>
<dbReference type="GO" id="GO:0046872">
    <property type="term" value="F:metal ion binding"/>
    <property type="evidence" value="ECO:0007669"/>
    <property type="project" value="UniProtKB-KW"/>
</dbReference>
<accession>A0A090G7I2</accession>
<dbReference type="Proteomes" id="UP000045285">
    <property type="component" value="Unassembled WGS sequence"/>
</dbReference>